<name>A0AAW3JSF4_9FIRM</name>
<accession>A0AAW3JSF4</accession>
<protein>
    <recommendedName>
        <fullName evidence="4">DUF4352 domain-containing protein</fullName>
    </recommendedName>
</protein>
<organism evidence="2 3">
    <name type="scientific">Butyribacter intestini</name>
    <dbReference type="NCBI Taxonomy" id="1703332"/>
    <lineage>
        <taxon>Bacteria</taxon>
        <taxon>Bacillati</taxon>
        <taxon>Bacillota</taxon>
        <taxon>Clostridia</taxon>
        <taxon>Lachnospirales</taxon>
        <taxon>Lachnospiraceae</taxon>
        <taxon>Butyribacter</taxon>
    </lineage>
</organism>
<comment type="caution">
    <text evidence="2">The sequence shown here is derived from an EMBL/GenBank/DDBJ whole genome shotgun (WGS) entry which is preliminary data.</text>
</comment>
<keyword evidence="3" id="KW-1185">Reference proteome</keyword>
<sequence>MNKKLRYIAMTFVSIILVCCYMVRISYVNKDNAKAEVEYVSDSKSVQAGNLKIEVAEQKLYDVAEYVKEYPEIRDLYTYKGSYYEKFDGGNDVLRSYKKIFFIVLKVTNTGDKTEEIPYFEYKLYVDKNYAFDFLPTEVEYINKASGIGVKSQCSYKVKLVYQISDRVFDKDIYKNMQNMDNSIMVSGYPVMKNIKLSHTEYVKADDDAKLIYEDLVKNDTEEVSLPDTKENTILKQDEPYVKNGIKVYAESCEIYRKKFSGYKELGEDVDGEPFNKACIGKDDKIIWSDRYGNKKADFSIVVVNFTFVNDTKSDRSIYFYPMLHNYIGKMTTEFYFMSMDKNVKYKKYSSIYTVGAGSEVNVKSIFYLAENHNDKDKSYRYYIGDDSKKLYISLADADSENYNLEKGQAAGGIFMRVR</sequence>
<dbReference type="RefSeq" id="WP_055940736.1">
    <property type="nucleotide sequence ID" value="NZ_JAQDCV010000006.1"/>
</dbReference>
<reference evidence="2 3" key="1">
    <citation type="submission" date="2015-10" db="EMBL/GenBank/DDBJ databases">
        <title>Butyribacter intestini gen. nov., sp. nov., a butyric acid-producing bacterium of the family Lachnospiraceae isolated from the human faeces.</title>
        <authorList>
            <person name="Zou Y."/>
            <person name="Xue W."/>
            <person name="Luo G."/>
            <person name="Lv M."/>
        </authorList>
    </citation>
    <scope>NUCLEOTIDE SEQUENCE [LARGE SCALE GENOMIC DNA]</scope>
    <source>
        <strain evidence="2 3">TF01-11</strain>
    </source>
</reference>
<dbReference type="AlphaFoldDB" id="A0AAW3JSF4"/>
<keyword evidence="1" id="KW-1133">Transmembrane helix</keyword>
<evidence type="ECO:0000256" key="1">
    <source>
        <dbReference type="SAM" id="Phobius"/>
    </source>
</evidence>
<keyword evidence="1" id="KW-0812">Transmembrane</keyword>
<keyword evidence="1" id="KW-0472">Membrane</keyword>
<proteinExistence type="predicted"/>
<gene>
    <name evidence="2" type="ORF">APZ18_00960</name>
</gene>
<feature type="transmembrane region" description="Helical" evidence="1">
    <location>
        <begin position="7"/>
        <end position="27"/>
    </location>
</feature>
<evidence type="ECO:0000313" key="3">
    <source>
        <dbReference type="Proteomes" id="UP000050833"/>
    </source>
</evidence>
<dbReference type="Proteomes" id="UP000050833">
    <property type="component" value="Unassembled WGS sequence"/>
</dbReference>
<evidence type="ECO:0000313" key="2">
    <source>
        <dbReference type="EMBL" id="KQC85808.1"/>
    </source>
</evidence>
<evidence type="ECO:0008006" key="4">
    <source>
        <dbReference type="Google" id="ProtNLM"/>
    </source>
</evidence>
<dbReference type="EMBL" id="LLKB01000001">
    <property type="protein sequence ID" value="KQC85808.1"/>
    <property type="molecule type" value="Genomic_DNA"/>
</dbReference>